<evidence type="ECO:0000256" key="3">
    <source>
        <dbReference type="ARBA" id="ARBA00022737"/>
    </source>
</evidence>
<keyword evidence="7" id="KW-1185">Reference proteome</keyword>
<dbReference type="InterPro" id="IPR001611">
    <property type="entry name" value="Leu-rich_rpt"/>
</dbReference>
<feature type="compositionally biased region" description="Basic and acidic residues" evidence="4">
    <location>
        <begin position="311"/>
        <end position="322"/>
    </location>
</feature>
<evidence type="ECO:0000256" key="2">
    <source>
        <dbReference type="ARBA" id="ARBA00022729"/>
    </source>
</evidence>
<keyword evidence="1" id="KW-0433">Leucine-rich repeat</keyword>
<dbReference type="PROSITE" id="PS51450">
    <property type="entry name" value="LRR"/>
    <property type="match status" value="3"/>
</dbReference>
<gene>
    <name evidence="6" type="ORF">GEV33_010858</name>
</gene>
<reference evidence="6" key="1">
    <citation type="journal article" date="2020" name="J Insects Food Feed">
        <title>The yellow mealworm (Tenebrio molitor) genome: a resource for the emerging insects as food and feed industry.</title>
        <authorList>
            <person name="Eriksson T."/>
            <person name="Andere A."/>
            <person name="Kelstrup H."/>
            <person name="Emery V."/>
            <person name="Picard C."/>
        </authorList>
    </citation>
    <scope>NUCLEOTIDE SEQUENCE</scope>
    <source>
        <strain evidence="6">Stoneville</strain>
        <tissue evidence="6">Whole head</tissue>
    </source>
</reference>
<dbReference type="InterPro" id="IPR003591">
    <property type="entry name" value="Leu-rich_rpt_typical-subtyp"/>
</dbReference>
<dbReference type="Gene3D" id="3.80.10.10">
    <property type="entry name" value="Ribonuclease Inhibitor"/>
    <property type="match status" value="1"/>
</dbReference>
<feature type="compositionally biased region" description="Low complexity" evidence="4">
    <location>
        <begin position="363"/>
        <end position="384"/>
    </location>
</feature>
<comment type="caution">
    <text evidence="6">The sequence shown here is derived from an EMBL/GenBank/DDBJ whole genome shotgun (WGS) entry which is preliminary data.</text>
</comment>
<dbReference type="SMART" id="SM00369">
    <property type="entry name" value="LRR_TYP"/>
    <property type="match status" value="5"/>
</dbReference>
<feature type="region of interest" description="Disordered" evidence="4">
    <location>
        <begin position="363"/>
        <end position="405"/>
    </location>
</feature>
<dbReference type="PANTHER" id="PTHR24373:SF275">
    <property type="entry name" value="TIR DOMAIN-CONTAINING PROTEIN"/>
    <property type="match status" value="1"/>
</dbReference>
<dbReference type="InterPro" id="IPR050328">
    <property type="entry name" value="Dev_Immune_Receptor"/>
</dbReference>
<evidence type="ECO:0000313" key="6">
    <source>
        <dbReference type="EMBL" id="KAH0811933.1"/>
    </source>
</evidence>
<reference evidence="6" key="2">
    <citation type="submission" date="2021-08" db="EMBL/GenBank/DDBJ databases">
        <authorList>
            <person name="Eriksson T."/>
        </authorList>
    </citation>
    <scope>NUCLEOTIDE SEQUENCE</scope>
    <source>
        <strain evidence="6">Stoneville</strain>
        <tissue evidence="6">Whole head</tissue>
    </source>
</reference>
<feature type="compositionally biased region" description="Polar residues" evidence="4">
    <location>
        <begin position="431"/>
        <end position="446"/>
    </location>
</feature>
<keyword evidence="2 5" id="KW-0732">Signal</keyword>
<feature type="signal peptide" evidence="5">
    <location>
        <begin position="1"/>
        <end position="19"/>
    </location>
</feature>
<evidence type="ECO:0000256" key="1">
    <source>
        <dbReference type="ARBA" id="ARBA00022614"/>
    </source>
</evidence>
<dbReference type="Proteomes" id="UP000719412">
    <property type="component" value="Unassembled WGS sequence"/>
</dbReference>
<dbReference type="PANTHER" id="PTHR24373">
    <property type="entry name" value="SLIT RELATED LEUCINE-RICH REPEAT NEURONAL PROTEIN"/>
    <property type="match status" value="1"/>
</dbReference>
<dbReference type="SUPFAM" id="SSF52058">
    <property type="entry name" value="L domain-like"/>
    <property type="match status" value="1"/>
</dbReference>
<dbReference type="EMBL" id="JABDTM020026449">
    <property type="protein sequence ID" value="KAH0811933.1"/>
    <property type="molecule type" value="Genomic_DNA"/>
</dbReference>
<organism evidence="6 7">
    <name type="scientific">Tenebrio molitor</name>
    <name type="common">Yellow mealworm beetle</name>
    <dbReference type="NCBI Taxonomy" id="7067"/>
    <lineage>
        <taxon>Eukaryota</taxon>
        <taxon>Metazoa</taxon>
        <taxon>Ecdysozoa</taxon>
        <taxon>Arthropoda</taxon>
        <taxon>Hexapoda</taxon>
        <taxon>Insecta</taxon>
        <taxon>Pterygota</taxon>
        <taxon>Neoptera</taxon>
        <taxon>Endopterygota</taxon>
        <taxon>Coleoptera</taxon>
        <taxon>Polyphaga</taxon>
        <taxon>Cucujiformia</taxon>
        <taxon>Tenebrionidae</taxon>
        <taxon>Tenebrio</taxon>
    </lineage>
</organism>
<evidence type="ECO:0000313" key="7">
    <source>
        <dbReference type="Proteomes" id="UP000719412"/>
    </source>
</evidence>
<evidence type="ECO:0000256" key="4">
    <source>
        <dbReference type="SAM" id="MobiDB-lite"/>
    </source>
</evidence>
<proteinExistence type="predicted"/>
<accession>A0A8J6HCG1</accession>
<evidence type="ECO:0000256" key="5">
    <source>
        <dbReference type="SAM" id="SignalP"/>
    </source>
</evidence>
<keyword evidence="3" id="KW-0677">Repeat</keyword>
<name>A0A8J6HCG1_TENMO</name>
<protein>
    <submittedName>
        <fullName evidence="6">Uncharacterized protein</fullName>
    </submittedName>
</protein>
<dbReference type="Pfam" id="PF13855">
    <property type="entry name" value="LRR_8"/>
    <property type="match status" value="2"/>
</dbReference>
<dbReference type="AlphaFoldDB" id="A0A8J6HCG1"/>
<dbReference type="InterPro" id="IPR032675">
    <property type="entry name" value="LRR_dom_sf"/>
</dbReference>
<feature type="region of interest" description="Disordered" evidence="4">
    <location>
        <begin position="422"/>
        <end position="460"/>
    </location>
</feature>
<sequence>MLNPGLITFLALVVWQISSETCRDSSGVTVCVGLTLKPTHKLNITTSRTKLCILHGDNSVIPDESFTMLTQLDGLYFNTTNVRKINLNAFTGLPHLKTLGFFGNKISTIEDAVFLECGALETLDLTGNDIEFLNTINWVGLEKLKNLYVVHNFVRTIPNVGLEPLRDLEYLDLSLNYLESLNSFSFQVFKNLIKLNLAYNRIKTIEDDAFNGLAKLEELHFEDKRNDAAVTKEEIIKCGVCLSISASFSLLFLTHRHLSMRIFDLVAARPAPTQNPQRITEELVLSSVQRSTEQHCNNVSEAKVKGPIKLTGEKTGSRPFRDRNRKRRRRINFGTSVASDQQDSPFQDYISVSINIPSRLSIFSTSTTPSSRSTSTTQFSSRTTSWRHPSVKPNQGGSEPRLRRSYVGGYHTHSDELLLSTLEPPSAPLNHATSSKPERGVTSTRNIAPCAVQRPGKPPL</sequence>
<feature type="chain" id="PRO_5035267496" evidence="5">
    <location>
        <begin position="20"/>
        <end position="460"/>
    </location>
</feature>
<feature type="region of interest" description="Disordered" evidence="4">
    <location>
        <begin position="310"/>
        <end position="341"/>
    </location>
</feature>